<dbReference type="InterPro" id="IPR042626">
    <property type="entry name" value="THOC6"/>
</dbReference>
<accession>A0ABY7DVI5</accession>
<dbReference type="Proteomes" id="UP001164746">
    <property type="component" value="Chromosome 4"/>
</dbReference>
<sequence length="263" mass="28295">MTGTDRSKRQLLHTTVFAQCFSPCGKYLVAANNYGQIAVYSIVAALSPNADEETRKPIYSFDGSKGSMDLAVTETDTGTELLAGCGDNNVHIWDIESGNLTSTLSGHKDYIHCLCTKNAGRECVTASEDGTVRIWDCRQGGEAVQILDPSSHEATARPSLGKWVACVTCDVNEDWLVCGGAPHLSAWHLRSLSPMTTYNSPGATHNFAMYHEDLVPCSATSVFSVAINSKSECNKVLSVAGSSSKIDICTNFGYKAFSLVFDV</sequence>
<protein>
    <submittedName>
        <fullName evidence="4">THOC6-like protein</fullName>
    </submittedName>
</protein>
<comment type="similarity">
    <text evidence="1">Belongs to the WD repeat THOC6 family.</text>
</comment>
<dbReference type="InterPro" id="IPR001680">
    <property type="entry name" value="WD40_rpt"/>
</dbReference>
<dbReference type="SUPFAM" id="SSF50978">
    <property type="entry name" value="WD40 repeat-like"/>
    <property type="match status" value="1"/>
</dbReference>
<gene>
    <name evidence="4" type="ORF">MAR_008271</name>
</gene>
<dbReference type="Gene3D" id="2.130.10.10">
    <property type="entry name" value="YVTN repeat-like/Quinoprotein amine dehydrogenase"/>
    <property type="match status" value="1"/>
</dbReference>
<dbReference type="EMBL" id="CP111015">
    <property type="protein sequence ID" value="WAR01713.1"/>
    <property type="molecule type" value="Genomic_DNA"/>
</dbReference>
<dbReference type="InterPro" id="IPR015943">
    <property type="entry name" value="WD40/YVTN_repeat-like_dom_sf"/>
</dbReference>
<feature type="repeat" description="WD" evidence="3">
    <location>
        <begin position="81"/>
        <end position="103"/>
    </location>
</feature>
<evidence type="ECO:0000313" key="4">
    <source>
        <dbReference type="EMBL" id="WAR01713.1"/>
    </source>
</evidence>
<dbReference type="PANTHER" id="PTHR44411:SF1">
    <property type="entry name" value="THO COMPLEX SUBUNIT 6 HOMOLOG"/>
    <property type="match status" value="1"/>
</dbReference>
<keyword evidence="5" id="KW-1185">Reference proteome</keyword>
<dbReference type="Pfam" id="PF00400">
    <property type="entry name" value="WD40"/>
    <property type="match status" value="2"/>
</dbReference>
<evidence type="ECO:0000256" key="1">
    <source>
        <dbReference type="ARBA" id="ARBA00009728"/>
    </source>
</evidence>
<evidence type="ECO:0000256" key="2">
    <source>
        <dbReference type="ARBA" id="ARBA00022574"/>
    </source>
</evidence>
<keyword evidence="2 3" id="KW-0853">WD repeat</keyword>
<dbReference type="InterPro" id="IPR036322">
    <property type="entry name" value="WD40_repeat_dom_sf"/>
</dbReference>
<reference evidence="4" key="1">
    <citation type="submission" date="2022-11" db="EMBL/GenBank/DDBJ databases">
        <title>Centuries of genome instability and evolution in soft-shell clam transmissible cancer (bioRxiv).</title>
        <authorList>
            <person name="Hart S.F.M."/>
            <person name="Yonemitsu M.A."/>
            <person name="Giersch R.M."/>
            <person name="Beal B.F."/>
            <person name="Arriagada G."/>
            <person name="Davis B.W."/>
            <person name="Ostrander E.A."/>
            <person name="Goff S.P."/>
            <person name="Metzger M.J."/>
        </authorList>
    </citation>
    <scope>NUCLEOTIDE SEQUENCE</scope>
    <source>
        <strain evidence="4">MELC-2E11</strain>
        <tissue evidence="4">Siphon/mantle</tissue>
    </source>
</reference>
<proteinExistence type="inferred from homology"/>
<evidence type="ECO:0000256" key="3">
    <source>
        <dbReference type="PROSITE-ProRule" id="PRU00221"/>
    </source>
</evidence>
<dbReference type="PANTHER" id="PTHR44411">
    <property type="entry name" value="THO COMPLEX SUBUNIT 6 HOMOLOG"/>
    <property type="match status" value="1"/>
</dbReference>
<dbReference type="PROSITE" id="PS50082">
    <property type="entry name" value="WD_REPEATS_2"/>
    <property type="match status" value="2"/>
</dbReference>
<feature type="repeat" description="WD" evidence="3">
    <location>
        <begin position="104"/>
        <end position="145"/>
    </location>
</feature>
<name>A0ABY7DVI5_MYAAR</name>
<organism evidence="4 5">
    <name type="scientific">Mya arenaria</name>
    <name type="common">Soft-shell clam</name>
    <dbReference type="NCBI Taxonomy" id="6604"/>
    <lineage>
        <taxon>Eukaryota</taxon>
        <taxon>Metazoa</taxon>
        <taxon>Spiralia</taxon>
        <taxon>Lophotrochozoa</taxon>
        <taxon>Mollusca</taxon>
        <taxon>Bivalvia</taxon>
        <taxon>Autobranchia</taxon>
        <taxon>Heteroconchia</taxon>
        <taxon>Euheterodonta</taxon>
        <taxon>Imparidentia</taxon>
        <taxon>Neoheterodontei</taxon>
        <taxon>Myida</taxon>
        <taxon>Myoidea</taxon>
        <taxon>Myidae</taxon>
        <taxon>Mya</taxon>
    </lineage>
</organism>
<evidence type="ECO:0000313" key="5">
    <source>
        <dbReference type="Proteomes" id="UP001164746"/>
    </source>
</evidence>
<dbReference type="PROSITE" id="PS50294">
    <property type="entry name" value="WD_REPEATS_REGION"/>
    <property type="match status" value="1"/>
</dbReference>
<dbReference type="SMART" id="SM00320">
    <property type="entry name" value="WD40"/>
    <property type="match status" value="4"/>
</dbReference>